<organism evidence="1 2">
    <name type="scientific">Solea senegalensis</name>
    <name type="common">Senegalese sole</name>
    <dbReference type="NCBI Taxonomy" id="28829"/>
    <lineage>
        <taxon>Eukaryota</taxon>
        <taxon>Metazoa</taxon>
        <taxon>Chordata</taxon>
        <taxon>Craniata</taxon>
        <taxon>Vertebrata</taxon>
        <taxon>Euteleostomi</taxon>
        <taxon>Actinopterygii</taxon>
        <taxon>Neopterygii</taxon>
        <taxon>Teleostei</taxon>
        <taxon>Neoteleostei</taxon>
        <taxon>Acanthomorphata</taxon>
        <taxon>Carangaria</taxon>
        <taxon>Pleuronectiformes</taxon>
        <taxon>Pleuronectoidei</taxon>
        <taxon>Soleidae</taxon>
        <taxon>Solea</taxon>
    </lineage>
</organism>
<evidence type="ECO:0000313" key="1">
    <source>
        <dbReference type="EMBL" id="KAG7503959.1"/>
    </source>
</evidence>
<dbReference type="EMBL" id="JAGKHQ010000012">
    <property type="protein sequence ID" value="KAG7503959.1"/>
    <property type="molecule type" value="Genomic_DNA"/>
</dbReference>
<dbReference type="InterPro" id="IPR027969">
    <property type="entry name" value="Small_membr_AKAP"/>
</dbReference>
<proteinExistence type="predicted"/>
<dbReference type="Pfam" id="PF15127">
    <property type="entry name" value="SmAKAP"/>
    <property type="match status" value="1"/>
</dbReference>
<dbReference type="GO" id="GO:0034237">
    <property type="term" value="F:protein kinase A regulatory subunit binding"/>
    <property type="evidence" value="ECO:0007669"/>
    <property type="project" value="InterPro"/>
</dbReference>
<reference evidence="1 2" key="1">
    <citation type="journal article" date="2021" name="Sci. Rep.">
        <title>Chromosome anchoring in Senegalese sole (Solea senegalensis) reveals sex-associated markers and genome rearrangements in flatfish.</title>
        <authorList>
            <person name="Guerrero-Cozar I."/>
            <person name="Gomez-Garrido J."/>
            <person name="Berbel C."/>
            <person name="Martinez-Blanch J.F."/>
            <person name="Alioto T."/>
            <person name="Claros M.G."/>
            <person name="Gagnaire P.A."/>
            <person name="Manchado M."/>
        </authorList>
    </citation>
    <scope>NUCLEOTIDE SEQUENCE [LARGE SCALE GENOMIC DNA]</scope>
    <source>
        <strain evidence="1">Sse05_10M</strain>
    </source>
</reference>
<dbReference type="Proteomes" id="UP000693946">
    <property type="component" value="Linkage Group LG2"/>
</dbReference>
<dbReference type="AlphaFoldDB" id="A0AAV6RHH8"/>
<protein>
    <submittedName>
        <fullName evidence="1">Small membrane A-kinase anchor</fullName>
    </submittedName>
</protein>
<sequence length="129" mass="14828">MYLLGVQGGPAAHRRGHGNDHQSVAKILTIPPEHKRREDVVVYREGGDETTVFLEEKLEQEIEELREIQCFVRPEETTEDICLPVSQPLLDFAQKMSEDIVAQALQLFWEVEIQYNSLPFIDNDTDYVA</sequence>
<keyword evidence="2" id="KW-1185">Reference proteome</keyword>
<comment type="caution">
    <text evidence="1">The sequence shown here is derived from an EMBL/GenBank/DDBJ whole genome shotgun (WGS) entry which is preliminary data.</text>
</comment>
<name>A0AAV6RHH8_SOLSE</name>
<accession>A0AAV6RHH8</accession>
<gene>
    <name evidence="1" type="ORF">JOB18_047836</name>
</gene>
<evidence type="ECO:0000313" key="2">
    <source>
        <dbReference type="Proteomes" id="UP000693946"/>
    </source>
</evidence>